<feature type="non-terminal residue" evidence="6">
    <location>
        <position position="1"/>
    </location>
</feature>
<comment type="subcellular location">
    <subcellularLocation>
        <location evidence="1">Membrane</location>
        <topology evidence="1">Multi-pass membrane protein</topology>
    </subcellularLocation>
</comment>
<feature type="transmembrane region" description="Helical" evidence="5">
    <location>
        <begin position="122"/>
        <end position="144"/>
    </location>
</feature>
<reference evidence="6" key="1">
    <citation type="submission" date="2020-06" db="EMBL/GenBank/DDBJ databases">
        <title>Legume-microbial interactions unlock mineral nutrients during tropical forest succession.</title>
        <authorList>
            <person name="Epihov D.Z."/>
        </authorList>
    </citation>
    <scope>NUCLEOTIDE SEQUENCE [LARGE SCALE GENOMIC DNA]</scope>
    <source>
        <strain evidence="6">Pan2503</strain>
    </source>
</reference>
<dbReference type="AlphaFoldDB" id="A0A7V8NLL7"/>
<dbReference type="PANTHER" id="PTHR47704">
    <property type="entry name" value="POTASSIUM TRANSPORTER KIMA"/>
    <property type="match status" value="1"/>
</dbReference>
<keyword evidence="2 5" id="KW-0812">Transmembrane</keyword>
<organism evidence="6 7">
    <name type="scientific">Candidatus Acidiferrum panamense</name>
    <dbReference type="NCBI Taxonomy" id="2741543"/>
    <lineage>
        <taxon>Bacteria</taxon>
        <taxon>Pseudomonadati</taxon>
        <taxon>Acidobacteriota</taxon>
        <taxon>Terriglobia</taxon>
        <taxon>Candidatus Acidiferrales</taxon>
        <taxon>Candidatus Acidiferrum</taxon>
    </lineage>
</organism>
<evidence type="ECO:0000256" key="1">
    <source>
        <dbReference type="ARBA" id="ARBA00004141"/>
    </source>
</evidence>
<feature type="transmembrane region" description="Helical" evidence="5">
    <location>
        <begin position="94"/>
        <end position="116"/>
    </location>
</feature>
<keyword evidence="3 5" id="KW-1133">Transmembrane helix</keyword>
<keyword evidence="4 5" id="KW-0472">Membrane</keyword>
<sequence length="365" mass="40029">ILLLMVLLAGIAYLVRVYGVQATDPGQPGYQSVLSLLLAAVSGRGVFYYVSMVSILLVLALSANTAFADFPRLCRAIAQNNYLPHSFATRGRRLVYTQGILVLGVLAAVLLIIFGGVTDRLIPLYAVGAFLAFTLSQAGMVGHWRRVGGKGASRSMLINGLGAFATGVTVIVVLVAKFAEGAWITVLLIPALLLAMGLVRRHYHLVFLEVRSMTPLELTDTTPPLVILPVQGWNRIVKKALRFAFKISPDIRAVHIDCGQGSEIFRDEWCRYVEQPALAAGLAAPELVVLPSPYRLVLAPIVDHVLEAQRTNPGQQIAVLVPELVERHWYHHLFHNKRASVLKALLLLRGNQRIVVINVPWYLDA</sequence>
<name>A0A7V8NLL7_9BACT</name>
<dbReference type="GO" id="GO:0016020">
    <property type="term" value="C:membrane"/>
    <property type="evidence" value="ECO:0007669"/>
    <property type="project" value="UniProtKB-SubCell"/>
</dbReference>
<dbReference type="EMBL" id="JACDQQ010000113">
    <property type="protein sequence ID" value="MBA0083576.1"/>
    <property type="molecule type" value="Genomic_DNA"/>
</dbReference>
<evidence type="ECO:0000256" key="4">
    <source>
        <dbReference type="ARBA" id="ARBA00023136"/>
    </source>
</evidence>
<proteinExistence type="predicted"/>
<dbReference type="PANTHER" id="PTHR47704:SF1">
    <property type="entry name" value="POTASSIUM TRANSPORTER KIMA"/>
    <property type="match status" value="1"/>
</dbReference>
<comment type="caution">
    <text evidence="6">The sequence shown here is derived from an EMBL/GenBank/DDBJ whole genome shotgun (WGS) entry which is preliminary data.</text>
</comment>
<dbReference type="Pfam" id="PF13520">
    <property type="entry name" value="AA_permease_2"/>
    <property type="match status" value="1"/>
</dbReference>
<dbReference type="InterPro" id="IPR053153">
    <property type="entry name" value="APC_K+_Transporter"/>
</dbReference>
<feature type="transmembrane region" description="Helical" evidence="5">
    <location>
        <begin position="46"/>
        <end position="67"/>
    </location>
</feature>
<evidence type="ECO:0000313" key="6">
    <source>
        <dbReference type="EMBL" id="MBA0083576.1"/>
    </source>
</evidence>
<dbReference type="InterPro" id="IPR002293">
    <property type="entry name" value="AA/rel_permease1"/>
</dbReference>
<evidence type="ECO:0000256" key="3">
    <source>
        <dbReference type="ARBA" id="ARBA00022989"/>
    </source>
</evidence>
<dbReference type="Proteomes" id="UP000567293">
    <property type="component" value="Unassembled WGS sequence"/>
</dbReference>
<evidence type="ECO:0000256" key="5">
    <source>
        <dbReference type="SAM" id="Phobius"/>
    </source>
</evidence>
<gene>
    <name evidence="6" type="ORF">HRJ53_01130</name>
</gene>
<keyword evidence="7" id="KW-1185">Reference proteome</keyword>
<dbReference type="GO" id="GO:0022857">
    <property type="term" value="F:transmembrane transporter activity"/>
    <property type="evidence" value="ECO:0007669"/>
    <property type="project" value="InterPro"/>
</dbReference>
<protein>
    <submittedName>
        <fullName evidence="6">Amino acid permease</fullName>
    </submittedName>
</protein>
<evidence type="ECO:0000313" key="7">
    <source>
        <dbReference type="Proteomes" id="UP000567293"/>
    </source>
</evidence>
<feature type="transmembrane region" description="Helical" evidence="5">
    <location>
        <begin position="156"/>
        <end position="176"/>
    </location>
</feature>
<feature type="transmembrane region" description="Helical" evidence="5">
    <location>
        <begin position="182"/>
        <end position="199"/>
    </location>
</feature>
<evidence type="ECO:0000256" key="2">
    <source>
        <dbReference type="ARBA" id="ARBA00022692"/>
    </source>
</evidence>
<dbReference type="Gene3D" id="1.20.1740.10">
    <property type="entry name" value="Amino acid/polyamine transporter I"/>
    <property type="match status" value="1"/>
</dbReference>
<accession>A0A7V8NLL7</accession>